<evidence type="ECO:0000256" key="5">
    <source>
        <dbReference type="ARBA" id="ARBA00022801"/>
    </source>
</evidence>
<comment type="caution">
    <text evidence="8">The sequence shown here is derived from an EMBL/GenBank/DDBJ whole genome shotgun (WGS) entry which is preliminary data.</text>
</comment>
<protein>
    <submittedName>
        <fullName evidence="8">Arylsulfatase A-like enzyme</fullName>
    </submittedName>
</protein>
<dbReference type="GO" id="GO:0004065">
    <property type="term" value="F:arylsulfatase activity"/>
    <property type="evidence" value="ECO:0007669"/>
    <property type="project" value="TreeGrafter"/>
</dbReference>
<keyword evidence="3" id="KW-0479">Metal-binding</keyword>
<dbReference type="GO" id="GO:0046872">
    <property type="term" value="F:metal ion binding"/>
    <property type="evidence" value="ECO:0007669"/>
    <property type="project" value="UniProtKB-KW"/>
</dbReference>
<dbReference type="InterPro" id="IPR024607">
    <property type="entry name" value="Sulfatase_CS"/>
</dbReference>
<evidence type="ECO:0000256" key="2">
    <source>
        <dbReference type="ARBA" id="ARBA00008779"/>
    </source>
</evidence>
<dbReference type="AlphaFoldDB" id="A0A3D9L3X0"/>
<keyword evidence="9" id="KW-1185">Reference proteome</keyword>
<dbReference type="EMBL" id="QREG01000006">
    <property type="protein sequence ID" value="REE00161.1"/>
    <property type="molecule type" value="Genomic_DNA"/>
</dbReference>
<dbReference type="PROSITE" id="PS00523">
    <property type="entry name" value="SULFATASE_1"/>
    <property type="match status" value="1"/>
</dbReference>
<gene>
    <name evidence="8" type="ORF">C7460_106100</name>
</gene>
<dbReference type="OrthoDB" id="9764377at2"/>
<dbReference type="Proteomes" id="UP000256779">
    <property type="component" value="Unassembled WGS sequence"/>
</dbReference>
<dbReference type="RefSeq" id="WP_115867683.1">
    <property type="nucleotide sequence ID" value="NZ_QREG01000006.1"/>
</dbReference>
<name>A0A3D9L3X0_MARFU</name>
<evidence type="ECO:0000256" key="6">
    <source>
        <dbReference type="ARBA" id="ARBA00022837"/>
    </source>
</evidence>
<evidence type="ECO:0000256" key="4">
    <source>
        <dbReference type="ARBA" id="ARBA00022729"/>
    </source>
</evidence>
<feature type="domain" description="Sulfatase N-terminal" evidence="7">
    <location>
        <begin position="26"/>
        <end position="348"/>
    </location>
</feature>
<organism evidence="8 9">
    <name type="scientific">Marinoscillum furvescens DSM 4134</name>
    <dbReference type="NCBI Taxonomy" id="1122208"/>
    <lineage>
        <taxon>Bacteria</taxon>
        <taxon>Pseudomonadati</taxon>
        <taxon>Bacteroidota</taxon>
        <taxon>Cytophagia</taxon>
        <taxon>Cytophagales</taxon>
        <taxon>Reichenbachiellaceae</taxon>
        <taxon>Marinoscillum</taxon>
    </lineage>
</organism>
<dbReference type="CDD" id="cd16144">
    <property type="entry name" value="ARS_like"/>
    <property type="match status" value="1"/>
</dbReference>
<keyword evidence="4" id="KW-0732">Signal</keyword>
<dbReference type="InterPro" id="IPR017850">
    <property type="entry name" value="Alkaline_phosphatase_core_sf"/>
</dbReference>
<evidence type="ECO:0000259" key="7">
    <source>
        <dbReference type="Pfam" id="PF00884"/>
    </source>
</evidence>
<accession>A0A3D9L3X0</accession>
<comment type="cofactor">
    <cofactor evidence="1">
        <name>Ca(2+)</name>
        <dbReference type="ChEBI" id="CHEBI:29108"/>
    </cofactor>
</comment>
<dbReference type="InterPro" id="IPR050738">
    <property type="entry name" value="Sulfatase"/>
</dbReference>
<evidence type="ECO:0000256" key="1">
    <source>
        <dbReference type="ARBA" id="ARBA00001913"/>
    </source>
</evidence>
<dbReference type="Gene3D" id="3.30.1120.10">
    <property type="match status" value="1"/>
</dbReference>
<proteinExistence type="inferred from homology"/>
<keyword evidence="6" id="KW-0106">Calcium</keyword>
<dbReference type="PANTHER" id="PTHR42693">
    <property type="entry name" value="ARYLSULFATASE FAMILY MEMBER"/>
    <property type="match status" value="1"/>
</dbReference>
<dbReference type="InterPro" id="IPR000917">
    <property type="entry name" value="Sulfatase_N"/>
</dbReference>
<dbReference type="PANTHER" id="PTHR42693:SF42">
    <property type="entry name" value="ARYLSULFATASE G"/>
    <property type="match status" value="1"/>
</dbReference>
<evidence type="ECO:0000313" key="8">
    <source>
        <dbReference type="EMBL" id="REE00161.1"/>
    </source>
</evidence>
<reference evidence="8 9" key="1">
    <citation type="submission" date="2018-07" db="EMBL/GenBank/DDBJ databases">
        <title>Genomic Encyclopedia of Type Strains, Phase IV (KMG-IV): sequencing the most valuable type-strain genomes for metagenomic binning, comparative biology and taxonomic classification.</title>
        <authorList>
            <person name="Goeker M."/>
        </authorList>
    </citation>
    <scope>NUCLEOTIDE SEQUENCE [LARGE SCALE GENOMIC DNA]</scope>
    <source>
        <strain evidence="8 9">DSM 4134</strain>
    </source>
</reference>
<evidence type="ECO:0000256" key="3">
    <source>
        <dbReference type="ARBA" id="ARBA00022723"/>
    </source>
</evidence>
<comment type="similarity">
    <text evidence="2">Belongs to the sulfatase family.</text>
</comment>
<keyword evidence="5" id="KW-0378">Hydrolase</keyword>
<evidence type="ECO:0000313" key="9">
    <source>
        <dbReference type="Proteomes" id="UP000256779"/>
    </source>
</evidence>
<dbReference type="SUPFAM" id="SSF53649">
    <property type="entry name" value="Alkaline phosphatase-like"/>
    <property type="match status" value="1"/>
</dbReference>
<sequence length="463" mass="51747">MMVIRLFILCIAASLLGCHPKEENRPNIVFVLVDDLGYSDVGYMGFKEGLHTPNIDRLAQSGKVFTQAYAAAPVCSPTRASILTGKSPASLQLTCHIPGLPMDQYFQRQHKGKAIEEAYFKDHLPLAEETIAEVLKTSGYATGFLGKWHLAGSGSARSKSDGVINAQYHPDNQGFDINKGGCAYGQPASWFAPYKNATLVDKTEGEYLTDRMGDEAVAFINEHEHEPFFLYLSTYTVHTPLRAPKDVIERNDGNTYHAMIEKLDENVGKVMGALERKGLRDNTLVVFYSDNGGLWGNPPLRGDKGSLHEGGIRVPLVISWPEKIKPGKVETPVTSVDLFPTLIETANIEEKPSDLEGESLWPLLTDAGELKDRALYWHFPHFRKSGLDMGAVIREGEWKLIWDFETNSVFLYNLDEDLSETKNLAFQHQDKMEAMMRKLRAWQATVNAEMPGKFDTLKTSMTK</sequence>
<dbReference type="PROSITE" id="PS51257">
    <property type="entry name" value="PROKAR_LIPOPROTEIN"/>
    <property type="match status" value="1"/>
</dbReference>
<dbReference type="Gene3D" id="3.40.720.10">
    <property type="entry name" value="Alkaline Phosphatase, subunit A"/>
    <property type="match status" value="1"/>
</dbReference>
<dbReference type="Pfam" id="PF00884">
    <property type="entry name" value="Sulfatase"/>
    <property type="match status" value="1"/>
</dbReference>